<evidence type="ECO:0000313" key="6">
    <source>
        <dbReference type="Proteomes" id="UP000503336"/>
    </source>
</evidence>
<reference evidence="5 6" key="1">
    <citation type="submission" date="2020-02" db="EMBL/GenBank/DDBJ databases">
        <title>complete genome sequence of Rhodobacteraceae bacterium.</title>
        <authorList>
            <person name="Park J."/>
            <person name="Kim Y.-S."/>
            <person name="Kim K.-H."/>
        </authorList>
    </citation>
    <scope>NUCLEOTIDE SEQUENCE [LARGE SCALE GENOMIC DNA]</scope>
    <source>
        <strain evidence="5 6">RR4-56</strain>
    </source>
</reference>
<gene>
    <name evidence="5" type="ORF">G5B40_15075</name>
</gene>
<keyword evidence="2 4" id="KW-0732">Signal</keyword>
<dbReference type="Gene3D" id="3.40.190.170">
    <property type="entry name" value="Bacterial extracellular solute-binding protein, family 7"/>
    <property type="match status" value="1"/>
</dbReference>
<evidence type="ECO:0000256" key="1">
    <source>
        <dbReference type="ARBA" id="ARBA00004418"/>
    </source>
</evidence>
<feature type="signal peptide" evidence="4">
    <location>
        <begin position="1"/>
        <end position="26"/>
    </location>
</feature>
<evidence type="ECO:0000313" key="5">
    <source>
        <dbReference type="EMBL" id="QIE56638.1"/>
    </source>
</evidence>
<proteinExistence type="predicted"/>
<evidence type="ECO:0000256" key="4">
    <source>
        <dbReference type="SAM" id="SignalP"/>
    </source>
</evidence>
<dbReference type="KEGG" id="hdh:G5B40_15075"/>
<evidence type="ECO:0000256" key="3">
    <source>
        <dbReference type="ARBA" id="ARBA00022764"/>
    </source>
</evidence>
<dbReference type="Pfam" id="PF03480">
    <property type="entry name" value="DctP"/>
    <property type="match status" value="1"/>
</dbReference>
<sequence length="333" mass="36887">MKTMRTTLSAALMAFGAAATTTAANATELHLGTYVTTADIRYKGLEKFADLVKQKTDGRVTFKLFPSSTLAPLPKAWDAVTAGLADAAATPLVDARVSCYRKVFFAPTPIDYSKHVEFDRKLMALIGKQFEEAGAVVLMSSNFSYDQEWFFREPIEKLDQLEERLVRSVSPIVTKTIELWGGSPVFIPPAETYQAAERGVVDSINMGVATSQSLGLFEVLPYMVNADLYYGNTVYTMNKDRFDELSPEDQKAVLAAASEAEEWTSPRYTDWIDRKVGDAVMNGGLNARSVSKDDRARMVAQLQDGWWDEVKQDENCGPELGAEVEALFEAYAF</sequence>
<dbReference type="NCBIfam" id="NF037995">
    <property type="entry name" value="TRAP_S1"/>
    <property type="match status" value="1"/>
</dbReference>
<dbReference type="GO" id="GO:0055085">
    <property type="term" value="P:transmembrane transport"/>
    <property type="evidence" value="ECO:0007669"/>
    <property type="project" value="InterPro"/>
</dbReference>
<accession>A0A7L5C0L7</accession>
<organism evidence="5 6">
    <name type="scientific">Pikeienuella piscinae</name>
    <dbReference type="NCBI Taxonomy" id="2748098"/>
    <lineage>
        <taxon>Bacteria</taxon>
        <taxon>Pseudomonadati</taxon>
        <taxon>Pseudomonadota</taxon>
        <taxon>Alphaproteobacteria</taxon>
        <taxon>Rhodobacterales</taxon>
        <taxon>Paracoccaceae</taxon>
        <taxon>Pikeienuella</taxon>
    </lineage>
</organism>
<dbReference type="AlphaFoldDB" id="A0A7L5C0L7"/>
<keyword evidence="6" id="KW-1185">Reference proteome</keyword>
<dbReference type="PANTHER" id="PTHR33376">
    <property type="match status" value="1"/>
</dbReference>
<dbReference type="RefSeq" id="WP_165100153.1">
    <property type="nucleotide sequence ID" value="NZ_CP049056.1"/>
</dbReference>
<evidence type="ECO:0000256" key="2">
    <source>
        <dbReference type="ARBA" id="ARBA00022729"/>
    </source>
</evidence>
<protein>
    <submittedName>
        <fullName evidence="5">C4-dicarboxylate ABC transporter substrate-binding protein</fullName>
    </submittedName>
</protein>
<keyword evidence="3" id="KW-0574">Periplasm</keyword>
<comment type="subcellular location">
    <subcellularLocation>
        <location evidence="1">Periplasm</location>
    </subcellularLocation>
</comment>
<dbReference type="EMBL" id="CP049056">
    <property type="protein sequence ID" value="QIE56638.1"/>
    <property type="molecule type" value="Genomic_DNA"/>
</dbReference>
<name>A0A7L5C0L7_9RHOB</name>
<dbReference type="InterPro" id="IPR038404">
    <property type="entry name" value="TRAP_DctP_sf"/>
</dbReference>
<dbReference type="GO" id="GO:0042597">
    <property type="term" value="C:periplasmic space"/>
    <property type="evidence" value="ECO:0007669"/>
    <property type="project" value="UniProtKB-SubCell"/>
</dbReference>
<dbReference type="PANTHER" id="PTHR33376:SF5">
    <property type="entry name" value="EXTRACYTOPLASMIC SOLUTE RECEPTOR PROTEIN"/>
    <property type="match status" value="1"/>
</dbReference>
<feature type="chain" id="PRO_5029490517" evidence="4">
    <location>
        <begin position="27"/>
        <end position="333"/>
    </location>
</feature>
<dbReference type="Proteomes" id="UP000503336">
    <property type="component" value="Chromosome"/>
</dbReference>
<dbReference type="InterPro" id="IPR018389">
    <property type="entry name" value="DctP_fam"/>
</dbReference>